<dbReference type="EMBL" id="CM001219">
    <property type="protein sequence ID" value="KEH33866.1"/>
    <property type="molecule type" value="Genomic_DNA"/>
</dbReference>
<dbReference type="Proteomes" id="UP000002051">
    <property type="component" value="Chromosome 3"/>
</dbReference>
<gene>
    <name evidence="2" type="ordered locus">MTR_3g053030</name>
</gene>
<sequence length="80" mass="9023">MDIHDMSCFGVMLVWWSLRLTVIEVRRGRWWTNGFASVLVVRFYVQFQSLGSGLITIFLAWVGLRRVGKADAFVAGAIGS</sequence>
<keyword evidence="1" id="KW-1133">Transmembrane helix</keyword>
<proteinExistence type="predicted"/>
<dbReference type="EnsemblPlants" id="KEH33866">
    <property type="protein sequence ID" value="KEH33866"/>
    <property type="gene ID" value="MTR_3g053030"/>
</dbReference>
<evidence type="ECO:0000313" key="2">
    <source>
        <dbReference type="EMBL" id="KEH33866.1"/>
    </source>
</evidence>
<evidence type="ECO:0000313" key="3">
    <source>
        <dbReference type="EnsemblPlants" id="KEH33866"/>
    </source>
</evidence>
<name>A0A072UWV4_MEDTR</name>
<reference evidence="2 4" key="1">
    <citation type="journal article" date="2011" name="Nature">
        <title>The Medicago genome provides insight into the evolution of rhizobial symbioses.</title>
        <authorList>
            <person name="Young N.D."/>
            <person name="Debelle F."/>
            <person name="Oldroyd G.E."/>
            <person name="Geurts R."/>
            <person name="Cannon S.B."/>
            <person name="Udvardi M.K."/>
            <person name="Benedito V.A."/>
            <person name="Mayer K.F."/>
            <person name="Gouzy J."/>
            <person name="Schoof H."/>
            <person name="Van de Peer Y."/>
            <person name="Proost S."/>
            <person name="Cook D.R."/>
            <person name="Meyers B.C."/>
            <person name="Spannagl M."/>
            <person name="Cheung F."/>
            <person name="De Mita S."/>
            <person name="Krishnakumar V."/>
            <person name="Gundlach H."/>
            <person name="Zhou S."/>
            <person name="Mudge J."/>
            <person name="Bharti A.K."/>
            <person name="Murray J.D."/>
            <person name="Naoumkina M.A."/>
            <person name="Rosen B."/>
            <person name="Silverstein K.A."/>
            <person name="Tang H."/>
            <person name="Rombauts S."/>
            <person name="Zhao P.X."/>
            <person name="Zhou P."/>
            <person name="Barbe V."/>
            <person name="Bardou P."/>
            <person name="Bechner M."/>
            <person name="Bellec A."/>
            <person name="Berger A."/>
            <person name="Berges H."/>
            <person name="Bidwell S."/>
            <person name="Bisseling T."/>
            <person name="Choisne N."/>
            <person name="Couloux A."/>
            <person name="Denny R."/>
            <person name="Deshpande S."/>
            <person name="Dai X."/>
            <person name="Doyle J.J."/>
            <person name="Dudez A.M."/>
            <person name="Farmer A.D."/>
            <person name="Fouteau S."/>
            <person name="Franken C."/>
            <person name="Gibelin C."/>
            <person name="Gish J."/>
            <person name="Goldstein S."/>
            <person name="Gonzalez A.J."/>
            <person name="Green P.J."/>
            <person name="Hallab A."/>
            <person name="Hartog M."/>
            <person name="Hua A."/>
            <person name="Humphray S.J."/>
            <person name="Jeong D.H."/>
            <person name="Jing Y."/>
            <person name="Jocker A."/>
            <person name="Kenton S.M."/>
            <person name="Kim D.J."/>
            <person name="Klee K."/>
            <person name="Lai H."/>
            <person name="Lang C."/>
            <person name="Lin S."/>
            <person name="Macmil S.L."/>
            <person name="Magdelenat G."/>
            <person name="Matthews L."/>
            <person name="McCorrison J."/>
            <person name="Monaghan E.L."/>
            <person name="Mun J.H."/>
            <person name="Najar F.Z."/>
            <person name="Nicholson C."/>
            <person name="Noirot C."/>
            <person name="O'Bleness M."/>
            <person name="Paule C.R."/>
            <person name="Poulain J."/>
            <person name="Prion F."/>
            <person name="Qin B."/>
            <person name="Qu C."/>
            <person name="Retzel E.F."/>
            <person name="Riddle C."/>
            <person name="Sallet E."/>
            <person name="Samain S."/>
            <person name="Samson N."/>
            <person name="Sanders I."/>
            <person name="Saurat O."/>
            <person name="Scarpelli C."/>
            <person name="Schiex T."/>
            <person name="Segurens B."/>
            <person name="Severin A.J."/>
            <person name="Sherrier D.J."/>
            <person name="Shi R."/>
            <person name="Sims S."/>
            <person name="Singer S.R."/>
            <person name="Sinharoy S."/>
            <person name="Sterck L."/>
            <person name="Viollet A."/>
            <person name="Wang B.B."/>
            <person name="Wang K."/>
            <person name="Wang M."/>
            <person name="Wang X."/>
            <person name="Warfsmann J."/>
            <person name="Weissenbach J."/>
            <person name="White D.D."/>
            <person name="White J.D."/>
            <person name="Wiley G.B."/>
            <person name="Wincker P."/>
            <person name="Xing Y."/>
            <person name="Yang L."/>
            <person name="Yao Z."/>
            <person name="Ying F."/>
            <person name="Zhai J."/>
            <person name="Zhou L."/>
            <person name="Zuber A."/>
            <person name="Denarie J."/>
            <person name="Dixon R.A."/>
            <person name="May G.D."/>
            <person name="Schwartz D.C."/>
            <person name="Rogers J."/>
            <person name="Quetier F."/>
            <person name="Town C.D."/>
            <person name="Roe B.A."/>
        </authorList>
    </citation>
    <scope>NUCLEOTIDE SEQUENCE [LARGE SCALE GENOMIC DNA]</scope>
    <source>
        <strain evidence="2">A17</strain>
        <strain evidence="3 4">cv. Jemalong A17</strain>
    </source>
</reference>
<accession>A0A072UWV4</accession>
<keyword evidence="1 2" id="KW-0812">Transmembrane</keyword>
<feature type="transmembrane region" description="Helical" evidence="1">
    <location>
        <begin position="43"/>
        <end position="64"/>
    </location>
</feature>
<organism evidence="2 4">
    <name type="scientific">Medicago truncatula</name>
    <name type="common">Barrel medic</name>
    <name type="synonym">Medicago tribuloides</name>
    <dbReference type="NCBI Taxonomy" id="3880"/>
    <lineage>
        <taxon>Eukaryota</taxon>
        <taxon>Viridiplantae</taxon>
        <taxon>Streptophyta</taxon>
        <taxon>Embryophyta</taxon>
        <taxon>Tracheophyta</taxon>
        <taxon>Spermatophyta</taxon>
        <taxon>Magnoliopsida</taxon>
        <taxon>eudicotyledons</taxon>
        <taxon>Gunneridae</taxon>
        <taxon>Pentapetalae</taxon>
        <taxon>rosids</taxon>
        <taxon>fabids</taxon>
        <taxon>Fabales</taxon>
        <taxon>Fabaceae</taxon>
        <taxon>Papilionoideae</taxon>
        <taxon>50 kb inversion clade</taxon>
        <taxon>NPAAA clade</taxon>
        <taxon>Hologalegina</taxon>
        <taxon>IRL clade</taxon>
        <taxon>Trifolieae</taxon>
        <taxon>Medicago</taxon>
    </lineage>
</organism>
<reference evidence="2 4" key="2">
    <citation type="journal article" date="2014" name="BMC Genomics">
        <title>An improved genome release (version Mt4.0) for the model legume Medicago truncatula.</title>
        <authorList>
            <person name="Tang H."/>
            <person name="Krishnakumar V."/>
            <person name="Bidwell S."/>
            <person name="Rosen B."/>
            <person name="Chan A."/>
            <person name="Zhou S."/>
            <person name="Gentzbittel L."/>
            <person name="Childs K.L."/>
            <person name="Yandell M."/>
            <person name="Gundlach H."/>
            <person name="Mayer K.F."/>
            <person name="Schwartz D.C."/>
            <person name="Town C.D."/>
        </authorList>
    </citation>
    <scope>GENOME REANNOTATION</scope>
    <source>
        <strain evidence="2">A17</strain>
        <strain evidence="3 4">cv. Jemalong A17</strain>
    </source>
</reference>
<keyword evidence="1" id="KW-0472">Membrane</keyword>
<dbReference type="AlphaFoldDB" id="A0A072UWV4"/>
<evidence type="ECO:0000313" key="4">
    <source>
        <dbReference type="Proteomes" id="UP000002051"/>
    </source>
</evidence>
<evidence type="ECO:0000256" key="1">
    <source>
        <dbReference type="SAM" id="Phobius"/>
    </source>
</evidence>
<reference evidence="3" key="3">
    <citation type="submission" date="2015-04" db="UniProtKB">
        <authorList>
            <consortium name="EnsemblPlants"/>
        </authorList>
    </citation>
    <scope>IDENTIFICATION</scope>
    <source>
        <strain evidence="3">cv. Jemalong A17</strain>
    </source>
</reference>
<protein>
    <submittedName>
        <fullName evidence="2">Transmembrane protein, putative</fullName>
    </submittedName>
</protein>
<dbReference type="HOGENOM" id="CLU_2593369_0_0_1"/>
<keyword evidence="4" id="KW-1185">Reference proteome</keyword>